<organism evidence="1 2">
    <name type="scientific">Homarus americanus</name>
    <name type="common">American lobster</name>
    <dbReference type="NCBI Taxonomy" id="6706"/>
    <lineage>
        <taxon>Eukaryota</taxon>
        <taxon>Metazoa</taxon>
        <taxon>Ecdysozoa</taxon>
        <taxon>Arthropoda</taxon>
        <taxon>Crustacea</taxon>
        <taxon>Multicrustacea</taxon>
        <taxon>Malacostraca</taxon>
        <taxon>Eumalacostraca</taxon>
        <taxon>Eucarida</taxon>
        <taxon>Decapoda</taxon>
        <taxon>Pleocyemata</taxon>
        <taxon>Astacidea</taxon>
        <taxon>Nephropoidea</taxon>
        <taxon>Nephropidae</taxon>
        <taxon>Homarus</taxon>
    </lineage>
</organism>
<protein>
    <submittedName>
        <fullName evidence="1">Uncharacterized protein</fullName>
    </submittedName>
</protein>
<gene>
    <name evidence="1" type="ORF">Hamer_G004696</name>
</gene>
<evidence type="ECO:0000313" key="2">
    <source>
        <dbReference type="Proteomes" id="UP000747542"/>
    </source>
</evidence>
<sequence length="239" mass="28146">MPRYAYQKPRSRVYSYNYGYMNNYYKPLTHYFDKEMKAVEEQPGHQSLAERLKTFPMDGTIFRERATSAPPSPSRYPDEVTYEVLTPKAAESPEKTARSPPMLVKTVHHPHYLRVEDEVMPHNRGSFWPQGQQFSHLVSSYGLLYGVLLRTLDPIWYRHPWDWDCIWIPPHETLVVPHFGVKPGYQPIWMKHPYRLPVEDIRVPPHESSIWPESVPHFNLVSSYDLMVDFLGIRKPCCC</sequence>
<keyword evidence="2" id="KW-1185">Reference proteome</keyword>
<dbReference type="Proteomes" id="UP000747542">
    <property type="component" value="Unassembled WGS sequence"/>
</dbReference>
<proteinExistence type="predicted"/>
<comment type="caution">
    <text evidence="1">The sequence shown here is derived from an EMBL/GenBank/DDBJ whole genome shotgun (WGS) entry which is preliminary data.</text>
</comment>
<name>A0A8J5JYQ6_HOMAM</name>
<reference evidence="1" key="1">
    <citation type="journal article" date="2021" name="Sci. Adv.">
        <title>The American lobster genome reveals insights on longevity, neural, and immune adaptations.</title>
        <authorList>
            <person name="Polinski J.M."/>
            <person name="Zimin A.V."/>
            <person name="Clark K.F."/>
            <person name="Kohn A.B."/>
            <person name="Sadowski N."/>
            <person name="Timp W."/>
            <person name="Ptitsyn A."/>
            <person name="Khanna P."/>
            <person name="Romanova D.Y."/>
            <person name="Williams P."/>
            <person name="Greenwood S.J."/>
            <person name="Moroz L.L."/>
            <person name="Walt D.R."/>
            <person name="Bodnar A.G."/>
        </authorList>
    </citation>
    <scope>NUCLEOTIDE SEQUENCE</scope>
    <source>
        <strain evidence="1">GMGI-L3</strain>
    </source>
</reference>
<evidence type="ECO:0000313" key="1">
    <source>
        <dbReference type="EMBL" id="KAG7164966.1"/>
    </source>
</evidence>
<dbReference type="EMBL" id="JAHLQT010024847">
    <property type="protein sequence ID" value="KAG7164966.1"/>
    <property type="molecule type" value="Genomic_DNA"/>
</dbReference>
<dbReference type="AlphaFoldDB" id="A0A8J5JYQ6"/>
<accession>A0A8J5JYQ6</accession>